<keyword evidence="2" id="KW-1185">Reference proteome</keyword>
<dbReference type="Proteomes" id="UP000299102">
    <property type="component" value="Unassembled WGS sequence"/>
</dbReference>
<proteinExistence type="predicted"/>
<gene>
    <name evidence="1" type="ORF">EVAR_59818_1</name>
</gene>
<comment type="caution">
    <text evidence="1">The sequence shown here is derived from an EMBL/GenBank/DDBJ whole genome shotgun (WGS) entry which is preliminary data.</text>
</comment>
<organism evidence="1 2">
    <name type="scientific">Eumeta variegata</name>
    <name type="common">Bagworm moth</name>
    <name type="synonym">Eumeta japonica</name>
    <dbReference type="NCBI Taxonomy" id="151549"/>
    <lineage>
        <taxon>Eukaryota</taxon>
        <taxon>Metazoa</taxon>
        <taxon>Ecdysozoa</taxon>
        <taxon>Arthropoda</taxon>
        <taxon>Hexapoda</taxon>
        <taxon>Insecta</taxon>
        <taxon>Pterygota</taxon>
        <taxon>Neoptera</taxon>
        <taxon>Endopterygota</taxon>
        <taxon>Lepidoptera</taxon>
        <taxon>Glossata</taxon>
        <taxon>Ditrysia</taxon>
        <taxon>Tineoidea</taxon>
        <taxon>Psychidae</taxon>
        <taxon>Oiketicinae</taxon>
        <taxon>Eumeta</taxon>
    </lineage>
</organism>
<evidence type="ECO:0000313" key="1">
    <source>
        <dbReference type="EMBL" id="GBP85064.1"/>
    </source>
</evidence>
<dbReference type="AlphaFoldDB" id="A0A4C1ZD67"/>
<dbReference type="EMBL" id="BGZK01001715">
    <property type="protein sequence ID" value="GBP85064.1"/>
    <property type="molecule type" value="Genomic_DNA"/>
</dbReference>
<evidence type="ECO:0000313" key="2">
    <source>
        <dbReference type="Proteomes" id="UP000299102"/>
    </source>
</evidence>
<protein>
    <submittedName>
        <fullName evidence="1">Uncharacterized protein</fullName>
    </submittedName>
</protein>
<sequence length="129" mass="14306">MSDIRVRARSIGVHLHTISLAMQMYFSSDARLWEGVMVIEYREITELVCESSRYLAVSRSKLARRGSRPADRSFFDLSIYLFASTEHSVKPLDISLGHEFEVSVLGVKGSGALGGQTGVRVGVEIARET</sequence>
<name>A0A4C1ZD67_EUMVA</name>
<accession>A0A4C1ZD67</accession>
<reference evidence="1 2" key="1">
    <citation type="journal article" date="2019" name="Commun. Biol.">
        <title>The bagworm genome reveals a unique fibroin gene that provides high tensile strength.</title>
        <authorList>
            <person name="Kono N."/>
            <person name="Nakamura H."/>
            <person name="Ohtoshi R."/>
            <person name="Tomita M."/>
            <person name="Numata K."/>
            <person name="Arakawa K."/>
        </authorList>
    </citation>
    <scope>NUCLEOTIDE SEQUENCE [LARGE SCALE GENOMIC DNA]</scope>
</reference>